<dbReference type="InterPro" id="IPR036113">
    <property type="entry name" value="Asp/Glu-ADT_sf_sub_c"/>
</dbReference>
<comment type="catalytic activity">
    <reaction evidence="4">
        <text>L-aspartyl-tRNA(Asn) + L-glutamine + ATP + H2O = L-asparaginyl-tRNA(Asn) + L-glutamate + ADP + phosphate + 2 H(+)</text>
        <dbReference type="Rhea" id="RHEA:14513"/>
        <dbReference type="Rhea" id="RHEA-COMP:9674"/>
        <dbReference type="Rhea" id="RHEA-COMP:9677"/>
        <dbReference type="ChEBI" id="CHEBI:15377"/>
        <dbReference type="ChEBI" id="CHEBI:15378"/>
        <dbReference type="ChEBI" id="CHEBI:29985"/>
        <dbReference type="ChEBI" id="CHEBI:30616"/>
        <dbReference type="ChEBI" id="CHEBI:43474"/>
        <dbReference type="ChEBI" id="CHEBI:58359"/>
        <dbReference type="ChEBI" id="CHEBI:78515"/>
        <dbReference type="ChEBI" id="CHEBI:78516"/>
        <dbReference type="ChEBI" id="CHEBI:456216"/>
    </reaction>
</comment>
<comment type="subunit">
    <text evidence="2">Heterotrimer of A, B and C subunits.</text>
</comment>
<proteinExistence type="inferred from homology"/>
<evidence type="ECO:0000313" key="6">
    <source>
        <dbReference type="EMBL" id="SHE51956.1"/>
    </source>
</evidence>
<sequence length="103" mass="11561">MKVNEKMISEIASIMKLEFSKEETTELTNELNETLSMLNTMQEVDTTDIEGTFYGTVNQQSYFRKDEPHQDKEEVKSLLANAIDSEGNQIKVPAILEDGEGGA</sequence>
<dbReference type="Pfam" id="PF02686">
    <property type="entry name" value="GatC"/>
    <property type="match status" value="1"/>
</dbReference>
<accession>A0A1M4U5N7</accession>
<dbReference type="RefSeq" id="WP_073296145.1">
    <property type="nucleotide sequence ID" value="NZ_FQUF01000007.1"/>
</dbReference>
<comment type="similarity">
    <text evidence="1">Belongs to the GatC family.</text>
</comment>
<name>A0A1M4U5N7_9LACT</name>
<dbReference type="GO" id="GO:0016740">
    <property type="term" value="F:transferase activity"/>
    <property type="evidence" value="ECO:0007669"/>
    <property type="project" value="UniProtKB-KW"/>
</dbReference>
<dbReference type="Proteomes" id="UP000184128">
    <property type="component" value="Unassembled WGS sequence"/>
</dbReference>
<comment type="catalytic activity">
    <reaction evidence="5">
        <text>L-glutamyl-tRNA(Gln) + L-glutamine + ATP + H2O = L-glutaminyl-tRNA(Gln) + L-glutamate + ADP + phosphate + H(+)</text>
        <dbReference type="Rhea" id="RHEA:17521"/>
        <dbReference type="Rhea" id="RHEA-COMP:9681"/>
        <dbReference type="Rhea" id="RHEA-COMP:9684"/>
        <dbReference type="ChEBI" id="CHEBI:15377"/>
        <dbReference type="ChEBI" id="CHEBI:15378"/>
        <dbReference type="ChEBI" id="CHEBI:29985"/>
        <dbReference type="ChEBI" id="CHEBI:30616"/>
        <dbReference type="ChEBI" id="CHEBI:43474"/>
        <dbReference type="ChEBI" id="CHEBI:58359"/>
        <dbReference type="ChEBI" id="CHEBI:78520"/>
        <dbReference type="ChEBI" id="CHEBI:78521"/>
        <dbReference type="ChEBI" id="CHEBI:456216"/>
    </reaction>
</comment>
<keyword evidence="6" id="KW-0808">Transferase</keyword>
<dbReference type="InterPro" id="IPR003837">
    <property type="entry name" value="GatC"/>
</dbReference>
<organism evidence="6 7">
    <name type="scientific">Atopostipes suicloacalis DSM 15692</name>
    <dbReference type="NCBI Taxonomy" id="1121025"/>
    <lineage>
        <taxon>Bacteria</taxon>
        <taxon>Bacillati</taxon>
        <taxon>Bacillota</taxon>
        <taxon>Bacilli</taxon>
        <taxon>Lactobacillales</taxon>
        <taxon>Carnobacteriaceae</taxon>
        <taxon>Atopostipes</taxon>
    </lineage>
</organism>
<evidence type="ECO:0000256" key="2">
    <source>
        <dbReference type="ARBA" id="ARBA00011123"/>
    </source>
</evidence>
<evidence type="ECO:0000256" key="1">
    <source>
        <dbReference type="ARBA" id="ARBA00010757"/>
    </source>
</evidence>
<dbReference type="EMBL" id="FQUF01000007">
    <property type="protein sequence ID" value="SHE51956.1"/>
    <property type="molecule type" value="Genomic_DNA"/>
</dbReference>
<comment type="function">
    <text evidence="3">Allows the formation of correctly charged Asn-tRNA(Asn) or Gln-tRNA(Gln) through the transamidation of misacylated Asp-tRNA(Asn) or Glu-tRNA(Gln) in organisms which lack either or both of asparaginyl-tRNA or glutaminyl-tRNA synthetases. The reaction takes place in the presence of glutamine and ATP through an activated phospho-Asp-tRNA(Asn) or phospho-Glu-tRNA(Gln).</text>
</comment>
<dbReference type="NCBIfam" id="TIGR00135">
    <property type="entry name" value="gatC"/>
    <property type="match status" value="1"/>
</dbReference>
<dbReference type="OrthoDB" id="9813938at2"/>
<dbReference type="Gene3D" id="1.10.20.60">
    <property type="entry name" value="Glu-tRNAGln amidotransferase C subunit, N-terminal domain"/>
    <property type="match status" value="1"/>
</dbReference>
<dbReference type="SUPFAM" id="SSF141000">
    <property type="entry name" value="Glu-tRNAGln amidotransferase C subunit"/>
    <property type="match status" value="1"/>
</dbReference>
<gene>
    <name evidence="6" type="ORF">SAMN02745249_00594</name>
</gene>
<dbReference type="AlphaFoldDB" id="A0A1M4U5N7"/>
<keyword evidence="7" id="KW-1185">Reference proteome</keyword>
<dbReference type="GO" id="GO:0006450">
    <property type="term" value="P:regulation of translational fidelity"/>
    <property type="evidence" value="ECO:0007669"/>
    <property type="project" value="InterPro"/>
</dbReference>
<evidence type="ECO:0000256" key="4">
    <source>
        <dbReference type="ARBA" id="ARBA00047380"/>
    </source>
</evidence>
<protein>
    <submittedName>
        <fullName evidence="6">Aspartyl/glutamyl-tRNA(Asn/Gln) amidotransferase subunit C</fullName>
    </submittedName>
</protein>
<evidence type="ECO:0000256" key="5">
    <source>
        <dbReference type="ARBA" id="ARBA00047913"/>
    </source>
</evidence>
<evidence type="ECO:0000313" key="7">
    <source>
        <dbReference type="Proteomes" id="UP000184128"/>
    </source>
</evidence>
<dbReference type="STRING" id="1121025.SAMN02745249_00594"/>
<evidence type="ECO:0000256" key="3">
    <source>
        <dbReference type="ARBA" id="ARBA00024799"/>
    </source>
</evidence>
<reference evidence="6 7" key="1">
    <citation type="submission" date="2016-11" db="EMBL/GenBank/DDBJ databases">
        <authorList>
            <person name="Jaros S."/>
            <person name="Januszkiewicz K."/>
            <person name="Wedrychowicz H."/>
        </authorList>
    </citation>
    <scope>NUCLEOTIDE SEQUENCE [LARGE SCALE GENOMIC DNA]</scope>
    <source>
        <strain evidence="6 7">DSM 15692</strain>
    </source>
</reference>